<organism evidence="2 3">
    <name type="scientific">Crassostrea virginica</name>
    <name type="common">Eastern oyster</name>
    <dbReference type="NCBI Taxonomy" id="6565"/>
    <lineage>
        <taxon>Eukaryota</taxon>
        <taxon>Metazoa</taxon>
        <taxon>Spiralia</taxon>
        <taxon>Lophotrochozoa</taxon>
        <taxon>Mollusca</taxon>
        <taxon>Bivalvia</taxon>
        <taxon>Autobranchia</taxon>
        <taxon>Pteriomorphia</taxon>
        <taxon>Ostreida</taxon>
        <taxon>Ostreoidea</taxon>
        <taxon>Ostreidae</taxon>
        <taxon>Crassostrea</taxon>
    </lineage>
</organism>
<dbReference type="GeneID" id="111106579"/>
<gene>
    <name evidence="3" type="primary">LOC111106579</name>
</gene>
<dbReference type="PANTHER" id="PTHR34365">
    <property type="entry name" value="ENOLASE (DUF1399)"/>
    <property type="match status" value="1"/>
</dbReference>
<evidence type="ECO:0000313" key="2">
    <source>
        <dbReference type="Proteomes" id="UP000694844"/>
    </source>
</evidence>
<dbReference type="RefSeq" id="XP_022297018.1">
    <property type="nucleotide sequence ID" value="XM_022441310.1"/>
</dbReference>
<name>A0A8B8B1W1_CRAVI</name>
<dbReference type="PANTHER" id="PTHR34365:SF7">
    <property type="entry name" value="GLYCINE-RICH DOMAIN-CONTAINING PROTEIN 1"/>
    <property type="match status" value="1"/>
</dbReference>
<reference evidence="2" key="1">
    <citation type="submission" date="2024-06" db="UniProtKB">
        <authorList>
            <consortium name="RefSeq"/>
        </authorList>
    </citation>
    <scope>NUCLEOTIDE SEQUENCE [LARGE SCALE GENOMIC DNA]</scope>
</reference>
<evidence type="ECO:0000313" key="3">
    <source>
        <dbReference type="RefSeq" id="XP_022297018.1"/>
    </source>
</evidence>
<reference evidence="3" key="2">
    <citation type="submission" date="2025-08" db="UniProtKB">
        <authorList>
            <consortium name="RefSeq"/>
        </authorList>
    </citation>
    <scope>IDENTIFICATION</scope>
    <source>
        <tissue evidence="3">Whole sample</tissue>
    </source>
</reference>
<proteinExistence type="predicted"/>
<dbReference type="Pfam" id="PF07173">
    <property type="entry name" value="GRDP-like"/>
    <property type="match status" value="2"/>
</dbReference>
<keyword evidence="2" id="KW-1185">Reference proteome</keyword>
<evidence type="ECO:0000256" key="1">
    <source>
        <dbReference type="SAM" id="MobiDB-lite"/>
    </source>
</evidence>
<dbReference type="Proteomes" id="UP000694844">
    <property type="component" value="Chromosome 1"/>
</dbReference>
<feature type="region of interest" description="Disordered" evidence="1">
    <location>
        <begin position="705"/>
        <end position="728"/>
    </location>
</feature>
<dbReference type="KEGG" id="cvn:111106579"/>
<dbReference type="InterPro" id="IPR009836">
    <property type="entry name" value="GRDP-like"/>
</dbReference>
<protein>
    <submittedName>
        <fullName evidence="3">Uncharacterized protein LOC111106579</fullName>
    </submittedName>
</protein>
<sequence length="880" mass="96040">MGDIEDYEYSVDFQVAAAKQVDFLKTIDEFPSLYEGSVLKYAIFRYETLWLPLAAEHKALTLTAPLDIAWVWHCHLLAPVAYVKDCLRVCNSEIDHSLTPILDRTETQKLWTKKYPDVNFDINLVESGITPPSYESRIEYDLEAAAGRQRLFYYQVSLPHYKDIKFIQTAIRRYKQFLTLKRLHPDSFIVPCYDVDLIWHSHQVHPAAYKKDTEAILGKLFNHDDSVNDRSEGSKLAVSDKETRELWRGTFGTHFSEFGAMYRGTPAKGRLFTVPNDVIDQHSAKNVQLQLNKAEILDYTSALKIHQLKISAVFRNGADISLLKLKKPVHGVWSAQTHNAPHYDIDTEMIEVISVELYKYGTLGKVGGKSLLGEGRIACREILQECKGRSSQVTSTVRLSNGESMTLQHTVNITETKGCDLRLEAGTFELAVIPEQNEYLWGPVPLPRLPEGVEHSCSVATHRIRNTAGEVMFTARVIHSLPLMTSVVHVFYRDLLSVVCHLIGPDTLPTPAQVCSSGENPPITLSPQDGERAMIIKNNEGDWALLIGRWTGVKKGKPGIKATKHSAGRAPIRGSPGYLEVTMYKLPTGERSTLQLNSEPFRYYDFTVKFHGFVADFSKCTINISSSEGAENLALAFSISVLQVLCQPRTPDFEPLKETISDTPAFVSKRKEFPTDKLAMVMAFGFMMSTPSNYLLRKQYKRKKEEKKNEKSYHACPATASSMESEPMHLHSIDEPHLYDDDDDNDDDFDGDGWEAAFFCVKDDDFENLDSGGEEGNNDAGDGDDCGGCGGCGGGEGMWERGGHEGDTGGESGGGDGGGYDGGGTSDGADAGGWGGDVGGGESGGWGGDTGGGGDSGGGGDGGGGGGCGGCGGGCGGCGG</sequence>
<dbReference type="AlphaFoldDB" id="A0A8B8B1W1"/>
<dbReference type="OrthoDB" id="2684236at2759"/>
<accession>A0A8B8B1W1</accession>
<feature type="region of interest" description="Disordered" evidence="1">
    <location>
        <begin position="800"/>
        <end position="859"/>
    </location>
</feature>
<feature type="compositionally biased region" description="Gly residues" evidence="1">
    <location>
        <begin position="809"/>
        <end position="859"/>
    </location>
</feature>